<organism evidence="2 3">
    <name type="scientific">Salarias fasciatus</name>
    <name type="common">Jewelled blenny</name>
    <name type="synonym">Blennius fasciatus</name>
    <dbReference type="NCBI Taxonomy" id="181472"/>
    <lineage>
        <taxon>Eukaryota</taxon>
        <taxon>Metazoa</taxon>
        <taxon>Chordata</taxon>
        <taxon>Craniata</taxon>
        <taxon>Vertebrata</taxon>
        <taxon>Euteleostomi</taxon>
        <taxon>Actinopterygii</taxon>
        <taxon>Neopterygii</taxon>
        <taxon>Teleostei</taxon>
        <taxon>Neoteleostei</taxon>
        <taxon>Acanthomorphata</taxon>
        <taxon>Ovalentaria</taxon>
        <taxon>Blenniimorphae</taxon>
        <taxon>Blenniiformes</taxon>
        <taxon>Blennioidei</taxon>
        <taxon>Blenniidae</taxon>
        <taxon>Salariinae</taxon>
        <taxon>Salarias</taxon>
    </lineage>
</organism>
<dbReference type="InterPro" id="IPR014352">
    <property type="entry name" value="FERM/acyl-CoA-bd_prot_sf"/>
</dbReference>
<dbReference type="OMA" id="CEFNELF"/>
<proteinExistence type="predicted"/>
<evidence type="ECO:0000313" key="2">
    <source>
        <dbReference type="Ensembl" id="ENSSFAP00005050991.1"/>
    </source>
</evidence>
<dbReference type="Gene3D" id="3.10.20.90">
    <property type="entry name" value="Phosphatidylinositol 3-kinase Catalytic Subunit, Chain A, domain 1"/>
    <property type="match status" value="1"/>
</dbReference>
<dbReference type="FunFam" id="3.10.20.90:FF:000040">
    <property type="entry name" value="FERM, RhoGEF and pleckstrin domain-containing protein"/>
    <property type="match status" value="1"/>
</dbReference>
<dbReference type="SUPFAM" id="SSF50729">
    <property type="entry name" value="PH domain-like"/>
    <property type="match status" value="1"/>
</dbReference>
<reference evidence="2" key="1">
    <citation type="submission" date="2019-06" db="EMBL/GenBank/DDBJ databases">
        <authorList>
            <consortium name="Wellcome Sanger Institute Data Sharing"/>
        </authorList>
    </citation>
    <scope>NUCLEOTIDE SEQUENCE [LARGE SCALE GENOMIC DNA]</scope>
</reference>
<sequence length="254" mass="29345">LEESQSFAFSNQNPNYPPLFNPPFSVQQKVLGGDFFNKVCGHLKLLEKEYFGLEFRHHSGNYVWLELLKPLIKQIKYTNDLFFRFIVKFFPPDPGQLKRGLTRYLFALQIKQDLSNGSLTCNDNSAALLVSHILQSEIGDFDEELDYQHLEMKHYVPNQEYLDHKIIKFHKKHRGVTPGESDIHLLEVARKLDMYGIRPHPAHDGEGMRINLAVTHSGVLVFQVWIHDFVIRNGFGHQIQCSHQKTGSVAGMSW</sequence>
<dbReference type="InterPro" id="IPR019749">
    <property type="entry name" value="Band_41_domain"/>
</dbReference>
<dbReference type="Ensembl" id="ENSSFAT00005052634.1">
    <property type="protein sequence ID" value="ENSSFAP00005050991.1"/>
    <property type="gene ID" value="ENSSFAG00005024554.1"/>
</dbReference>
<dbReference type="Pfam" id="PF00373">
    <property type="entry name" value="FERM_M"/>
    <property type="match status" value="1"/>
</dbReference>
<feature type="domain" description="FERM" evidence="1">
    <location>
        <begin position="1"/>
        <end position="254"/>
    </location>
</feature>
<dbReference type="GO" id="GO:0008092">
    <property type="term" value="F:cytoskeletal protein binding"/>
    <property type="evidence" value="ECO:0007669"/>
    <property type="project" value="InterPro"/>
</dbReference>
<dbReference type="FunFam" id="1.20.80.10:FF:000005">
    <property type="entry name" value="FERM, RhoGEF and pleckstrin domain-containing protein 1"/>
    <property type="match status" value="1"/>
</dbReference>
<reference evidence="2" key="2">
    <citation type="submission" date="2025-08" db="UniProtKB">
        <authorList>
            <consortium name="Ensembl"/>
        </authorList>
    </citation>
    <scope>IDENTIFICATION</scope>
</reference>
<protein>
    <recommendedName>
        <fullName evidence="1">FERM domain-containing protein</fullName>
    </recommendedName>
</protein>
<dbReference type="PRINTS" id="PR00935">
    <property type="entry name" value="BAND41"/>
</dbReference>
<keyword evidence="3" id="KW-1185">Reference proteome</keyword>
<dbReference type="SUPFAM" id="SSF54236">
    <property type="entry name" value="Ubiquitin-like"/>
    <property type="match status" value="1"/>
</dbReference>
<dbReference type="PANTHER" id="PTHR45858:SF1">
    <property type="entry name" value="FERM DOMAIN-CONTAINING PROTEIN 7"/>
    <property type="match status" value="1"/>
</dbReference>
<accession>A0A672JA07</accession>
<dbReference type="PROSITE" id="PS00660">
    <property type="entry name" value="FERM_1"/>
    <property type="match status" value="1"/>
</dbReference>
<dbReference type="SMART" id="SM00295">
    <property type="entry name" value="B41"/>
    <property type="match status" value="1"/>
</dbReference>
<evidence type="ECO:0000313" key="3">
    <source>
        <dbReference type="Proteomes" id="UP000472267"/>
    </source>
</evidence>
<dbReference type="GO" id="GO:0005085">
    <property type="term" value="F:guanyl-nucleotide exchange factor activity"/>
    <property type="evidence" value="ECO:0007669"/>
    <property type="project" value="TreeGrafter"/>
</dbReference>
<dbReference type="CDD" id="cd14473">
    <property type="entry name" value="FERM_B-lobe"/>
    <property type="match status" value="1"/>
</dbReference>
<dbReference type="InterPro" id="IPR018979">
    <property type="entry name" value="FERM_N"/>
</dbReference>
<dbReference type="Gene3D" id="1.20.80.10">
    <property type="match status" value="1"/>
</dbReference>
<evidence type="ECO:0000259" key="1">
    <source>
        <dbReference type="PROSITE" id="PS50057"/>
    </source>
</evidence>
<dbReference type="PRINTS" id="PR00661">
    <property type="entry name" value="ERMFAMILY"/>
</dbReference>
<dbReference type="InterPro" id="IPR035963">
    <property type="entry name" value="FERM_2"/>
</dbReference>
<dbReference type="SUPFAM" id="SSF47031">
    <property type="entry name" value="Second domain of FERM"/>
    <property type="match status" value="1"/>
</dbReference>
<reference evidence="2" key="3">
    <citation type="submission" date="2025-09" db="UniProtKB">
        <authorList>
            <consortium name="Ensembl"/>
        </authorList>
    </citation>
    <scope>IDENTIFICATION</scope>
</reference>
<dbReference type="InParanoid" id="A0A672JA07"/>
<dbReference type="InterPro" id="IPR051835">
    <property type="entry name" value="RAC1-GEF"/>
</dbReference>
<dbReference type="PROSITE" id="PS50057">
    <property type="entry name" value="FERM_3"/>
    <property type="match status" value="1"/>
</dbReference>
<dbReference type="AlphaFoldDB" id="A0A672JA07"/>
<name>A0A672JA07_SALFA</name>
<dbReference type="InterPro" id="IPR000299">
    <property type="entry name" value="FERM_domain"/>
</dbReference>
<dbReference type="PANTHER" id="PTHR45858">
    <property type="entry name" value="FERM DOMAIN CONTAINING PROTEIN"/>
    <property type="match status" value="1"/>
</dbReference>
<dbReference type="InterPro" id="IPR019747">
    <property type="entry name" value="FERM_CS"/>
</dbReference>
<dbReference type="Proteomes" id="UP000472267">
    <property type="component" value="Chromosome 3"/>
</dbReference>
<dbReference type="Pfam" id="PF09379">
    <property type="entry name" value="FERM_N"/>
    <property type="match status" value="1"/>
</dbReference>
<dbReference type="InterPro" id="IPR029071">
    <property type="entry name" value="Ubiquitin-like_domsf"/>
</dbReference>
<dbReference type="InterPro" id="IPR000798">
    <property type="entry name" value="Ez/rad/moesin-like"/>
</dbReference>
<dbReference type="InterPro" id="IPR019748">
    <property type="entry name" value="FERM_central"/>
</dbReference>